<dbReference type="SUPFAM" id="SSF56112">
    <property type="entry name" value="Protein kinase-like (PK-like)"/>
    <property type="match status" value="1"/>
</dbReference>
<dbReference type="Pfam" id="PF02958">
    <property type="entry name" value="EcKL"/>
    <property type="match status" value="2"/>
</dbReference>
<dbReference type="SMART" id="SM00587">
    <property type="entry name" value="CHK"/>
    <property type="match status" value="1"/>
</dbReference>
<gene>
    <name evidence="2" type="ORF">L9F63_023852</name>
</gene>
<dbReference type="Proteomes" id="UP001233999">
    <property type="component" value="Unassembled WGS sequence"/>
</dbReference>
<sequence length="390" mass="44839">MIPKICNLDENENLMWLNTSLLEQVIVTSEEDDKVQVTLGKLTRATAAGDNYGSEMYRVIVQYKHRTECKTKSLIIKVLPRNNEMAKVLLKANMFTKEYSVLSSVTPTMYKLLQEASIPQLHPFTPLCFYFHRTPDAIIMEDLKENGYKMAKRMLGLDIKHCMLVIRKLARFHASSAVLHVTSRDMFKPFHESVYSDVSMSGQITKIVFAEKLHNLANNTVDLLIKFQESDENDFTVFKHGDLWLNNMMFKYSDESGEVQDVRFVDFQLCHLGSASIDVLYFLHTSLSKDLIGQQCDLIQEYHNTLKETLASLGYEQLAPSIQGLQQELERKRSYAVIVACTVLPIILADPNNIPDFEEMAKNDESINFSEEFKATIKLHLLEFERKGWL</sequence>
<evidence type="ECO:0000259" key="1">
    <source>
        <dbReference type="SMART" id="SM00587"/>
    </source>
</evidence>
<reference evidence="2" key="1">
    <citation type="journal article" date="2023" name="IScience">
        <title>Live-bearing cockroach genome reveals convergent evolutionary mechanisms linked to viviparity in insects and beyond.</title>
        <authorList>
            <person name="Fouks B."/>
            <person name="Harrison M.C."/>
            <person name="Mikhailova A.A."/>
            <person name="Marchal E."/>
            <person name="English S."/>
            <person name="Carruthers M."/>
            <person name="Jennings E.C."/>
            <person name="Chiamaka E.L."/>
            <person name="Frigard R.A."/>
            <person name="Pippel M."/>
            <person name="Attardo G.M."/>
            <person name="Benoit J.B."/>
            <person name="Bornberg-Bauer E."/>
            <person name="Tobe S.S."/>
        </authorList>
    </citation>
    <scope>NUCLEOTIDE SEQUENCE</scope>
    <source>
        <strain evidence="2">Stay&amp;Tobe</strain>
    </source>
</reference>
<evidence type="ECO:0000313" key="2">
    <source>
        <dbReference type="EMBL" id="KAJ9580967.1"/>
    </source>
</evidence>
<accession>A0AAD7ZIY6</accession>
<comment type="caution">
    <text evidence="2">The sequence shown here is derived from an EMBL/GenBank/DDBJ whole genome shotgun (WGS) entry which is preliminary data.</text>
</comment>
<protein>
    <recommendedName>
        <fullName evidence="1">CHK kinase-like domain-containing protein</fullName>
    </recommendedName>
</protein>
<name>A0AAD7ZIY6_DIPPU</name>
<dbReference type="EMBL" id="JASPKZ010008074">
    <property type="protein sequence ID" value="KAJ9580967.1"/>
    <property type="molecule type" value="Genomic_DNA"/>
</dbReference>
<dbReference type="InterPro" id="IPR015897">
    <property type="entry name" value="CHK_kinase-like"/>
</dbReference>
<keyword evidence="3" id="KW-1185">Reference proteome</keyword>
<evidence type="ECO:0000313" key="3">
    <source>
        <dbReference type="Proteomes" id="UP001233999"/>
    </source>
</evidence>
<dbReference type="PANTHER" id="PTHR11012:SF56">
    <property type="entry name" value="CHK KINASE-LIKE DOMAIN-CONTAINING PROTEIN-RELATED"/>
    <property type="match status" value="1"/>
</dbReference>
<organism evidence="2 3">
    <name type="scientific">Diploptera punctata</name>
    <name type="common">Pacific beetle cockroach</name>
    <dbReference type="NCBI Taxonomy" id="6984"/>
    <lineage>
        <taxon>Eukaryota</taxon>
        <taxon>Metazoa</taxon>
        <taxon>Ecdysozoa</taxon>
        <taxon>Arthropoda</taxon>
        <taxon>Hexapoda</taxon>
        <taxon>Insecta</taxon>
        <taxon>Pterygota</taxon>
        <taxon>Neoptera</taxon>
        <taxon>Polyneoptera</taxon>
        <taxon>Dictyoptera</taxon>
        <taxon>Blattodea</taxon>
        <taxon>Blaberoidea</taxon>
        <taxon>Blaberidae</taxon>
        <taxon>Diplopterinae</taxon>
        <taxon>Diploptera</taxon>
    </lineage>
</organism>
<dbReference type="InterPro" id="IPR004119">
    <property type="entry name" value="EcKL"/>
</dbReference>
<dbReference type="PANTHER" id="PTHR11012">
    <property type="entry name" value="PROTEIN KINASE-LIKE DOMAIN-CONTAINING"/>
    <property type="match status" value="1"/>
</dbReference>
<proteinExistence type="predicted"/>
<feature type="domain" description="CHK kinase-like" evidence="1">
    <location>
        <begin position="138"/>
        <end position="312"/>
    </location>
</feature>
<dbReference type="AlphaFoldDB" id="A0AAD7ZIY6"/>
<reference evidence="2" key="2">
    <citation type="submission" date="2023-05" db="EMBL/GenBank/DDBJ databases">
        <authorList>
            <person name="Fouks B."/>
        </authorList>
    </citation>
    <scope>NUCLEOTIDE SEQUENCE</scope>
    <source>
        <strain evidence="2">Stay&amp;Tobe</strain>
        <tissue evidence="2">Testes</tissue>
    </source>
</reference>
<dbReference type="Gene3D" id="3.90.1200.10">
    <property type="match status" value="1"/>
</dbReference>
<dbReference type="InterPro" id="IPR011009">
    <property type="entry name" value="Kinase-like_dom_sf"/>
</dbReference>